<comment type="caution">
    <text evidence="1">The sequence shown here is derived from an EMBL/GenBank/DDBJ whole genome shotgun (WGS) entry which is preliminary data.</text>
</comment>
<evidence type="ECO:0000313" key="2">
    <source>
        <dbReference type="Proteomes" id="UP001163324"/>
    </source>
</evidence>
<gene>
    <name evidence="1" type="ORF">N3K66_000812</name>
</gene>
<sequence>MSFRDNNAGRYGHVPPARYPVAGHPQDHHHQQQQQQQADMNRRMSFNNGDDGTYYGQGQPQNNQARQIAYGVAPQSTGPDELFLGSPTRSSRAHSSASNNPAFSGYRHQYQGDPAAPPTPTHSYNPQSFASPTGYLPQNSGSVSYHNSNGPRYPAPSPPANFPSQNYDPSVYASSGHGATSPQRPGTHYGRSSADPGYMAAGGHQASTAYPQAPSPGVTYSPSFSSNYRQPVSSPPAGPMSPQAQIPSYDPSQFAPSQFVSPSLNGVGVGPGAGYSQAPYPTTSQIPVGPEYSEYTTWHGRDARSNSQTSPMASPTGFSQMPGGVQRHPTNAPLPTRPQDGSANGRRWNDDYRDDYDHETQESIMQDIEAELGSLGIRNRPPSGPVNGQYAASQDQDQMNRYNSTATTVAHSSSRSSGHQSHNSHSGSTFLDESDDDDPEGTAGVLAMQQAELDERRFSGSTFTYSEPHLEYKNNDLPPPAEEQPRDSDSDYGDMDIGMLSGGYPGTLTYGGDMSPPHGSRVQDIARPLPSPSDFPTGPQRGSTIDEAKMDYGGTGGLQPPTAHRQSFDEGDERLSLHSRQSGTESPAKEDAFHQDLFYHPGLTNRPLPAIPPQNTGSESSSMLSVNTNVRGHRSTPSQDARHANDPESFYSGNSPYSPHPERSISLGHSHTPIVQTPARSRTDAAEERRKLHRQHQVVTQAGPFSEYDPSNTGAIGGAFDSITLPSGRKKKFIPSKLTASEFKRCTEPWALSCIEKWIRVMADEEPDLRNKVVEDALIHLFTAKVPTMNVADAELLSNRVVSLMLASGVLVPDEEWVKFGNGHLSGVLWQMTGSGCYSPKVHEHEASSGRCYSYHCTRTLKKVDLDDLDPGIAKPTDEWHVFYSLKKEDWESKPKKEVDRQNILHEVVTGEENYIKQLDVFRMLYRDDLRSRNPPIVKPDRQDKFLTAVFGKVDTVLRINKDHLLSPLKYRQQEQGPWIVGFSDIFREWIRKAKSDYIEYALAYPRAQFMVRREAERNVLFRKFLEEKRQHKLSGKQDWTHFLITPLQRLQRYILLLESIDHKMVNDSEEKSNLQTAIQEIKTVTLECDAKVEETNKRVQMMELDRMLVMRPGFQAVLNLDHLSRQLIIEGELQRMGSKAIRWVDTHALLFDHYLILAKVIYSRDRGEKKYDVSKEPIPMPLLFLESMNDEPITRQKGITAPLGRTATAQLGSNTQLNKISSNSGGRPALDHVATSSSMNSNHLTPTGSNDAEGKILYPFRVKHLGHEVYTLYASSARDRMEWCQRIVEAKTNHAKSLYAQNAEPFSLRVLADASFHYDASSIYARTAGVPVKGTPLDRAIDHLESVLGSAHGIAPVCRAQVNCATGFTAFGKSIIAIGTDYGVFISDPSNPRGWTRTVQASRVTQMAILEDFSVCLVIADRSLISYPLDVVAPVSDFAPPASDNPRRAPQRLAKDVTYFATAKMKDRMLVFYKRKEGLHTMFKVLEPIHHKATEKRSRLFGGRRQAPGSAETFRDFDEFFFPTDCFSLSLFQTYIAVSTSKGIEMLTLDKKQPLSIPDLKAPAIANIAGRIRDQKPLGMFRLNENEFILTYEDCAVYVDKHGDVSRTLIMEYTGKQKKARGATMYGQYLLLFNEDYVEVRNADNGRLRQIIAGRDVRVLDYGVRGPTGGNSASAQQLQHPIPGQNGSQIGDGSKGTVKIVMSHPELQGRQIVLEMLLNDGHTEA</sequence>
<accession>A0ACC0VFN4</accession>
<dbReference type="EMBL" id="CM047940">
    <property type="protein sequence ID" value="KAI9904283.1"/>
    <property type="molecule type" value="Genomic_DNA"/>
</dbReference>
<evidence type="ECO:0000313" key="1">
    <source>
        <dbReference type="EMBL" id="KAI9904283.1"/>
    </source>
</evidence>
<reference evidence="1" key="1">
    <citation type="submission" date="2022-10" db="EMBL/GenBank/DDBJ databases">
        <title>Complete Genome of Trichothecium roseum strain YXFP-22015, a Plant Pathogen Isolated from Citrus.</title>
        <authorList>
            <person name="Wang Y."/>
            <person name="Zhu L."/>
        </authorList>
    </citation>
    <scope>NUCLEOTIDE SEQUENCE</scope>
    <source>
        <strain evidence="1">YXFP-22015</strain>
    </source>
</reference>
<protein>
    <submittedName>
        <fullName evidence="1">Uncharacterized protein</fullName>
    </submittedName>
</protein>
<proteinExistence type="predicted"/>
<dbReference type="Proteomes" id="UP001163324">
    <property type="component" value="Chromosome 1"/>
</dbReference>
<organism evidence="1 2">
    <name type="scientific">Trichothecium roseum</name>
    <dbReference type="NCBI Taxonomy" id="47278"/>
    <lineage>
        <taxon>Eukaryota</taxon>
        <taxon>Fungi</taxon>
        <taxon>Dikarya</taxon>
        <taxon>Ascomycota</taxon>
        <taxon>Pezizomycotina</taxon>
        <taxon>Sordariomycetes</taxon>
        <taxon>Hypocreomycetidae</taxon>
        <taxon>Hypocreales</taxon>
        <taxon>Hypocreales incertae sedis</taxon>
        <taxon>Trichothecium</taxon>
    </lineage>
</organism>
<keyword evidence="2" id="KW-1185">Reference proteome</keyword>
<name>A0ACC0VFN4_9HYPO</name>